<dbReference type="Proteomes" id="UP000063275">
    <property type="component" value="Chromosome"/>
</dbReference>
<keyword evidence="2" id="KW-0732">Signal</keyword>
<evidence type="ECO:0000313" key="4">
    <source>
        <dbReference type="Proteomes" id="UP000063275"/>
    </source>
</evidence>
<keyword evidence="1" id="KW-1133">Transmembrane helix</keyword>
<organism evidence="3">
    <name type="scientific">Fusobacterium hwasookii ChDC F174</name>
    <dbReference type="NCBI Taxonomy" id="1307442"/>
    <lineage>
        <taxon>Bacteria</taxon>
        <taxon>Fusobacteriati</taxon>
        <taxon>Fusobacteriota</taxon>
        <taxon>Fusobacteriia</taxon>
        <taxon>Fusobacteriales</taxon>
        <taxon>Fusobacteriaceae</taxon>
        <taxon>Fusobacterium</taxon>
    </lineage>
</organism>
<feature type="transmembrane region" description="Helical" evidence="1">
    <location>
        <begin position="226"/>
        <end position="250"/>
    </location>
</feature>
<protein>
    <recommendedName>
        <fullName evidence="5">Lipoprotein</fullName>
    </recommendedName>
</protein>
<dbReference type="RefSeq" id="WP_029492788.1">
    <property type="nucleotide sequence ID" value="NZ_ATKF01000026.1"/>
</dbReference>
<feature type="signal peptide" evidence="2">
    <location>
        <begin position="1"/>
        <end position="20"/>
    </location>
</feature>
<sequence>MKKVFLLMLVLILAACSSLGLDDFKFNSADNVSTTKIIEDYEKVKQIISVSDGKAYILTENYDFEFSGEQAKILKEIVNINNIIGRHKTKSPQYKIDIDLNGVVNFGLSSIYDIEKKSKEEDKPSKEFLKNQEEKATKFRNKLKENDMKFNFTENPYEYRFYIKESLKAKGKIVKLENRDEILAKNNLEDKDLKISLNIEKKLSQKEYEEKVKEAKYKDLKDKVKFALVSPFIVAAVVTIAPVVYIGSLIESN</sequence>
<reference evidence="3 4" key="1">
    <citation type="submission" date="2015-11" db="EMBL/GenBank/DDBJ databases">
        <authorList>
            <person name="Zhang Y."/>
            <person name="Guo Z."/>
        </authorList>
    </citation>
    <scope>NUCLEOTIDE SEQUENCE [LARGE SCALE GENOMIC DNA]</scope>
    <source>
        <strain evidence="3 4">ChDC F174</strain>
    </source>
</reference>
<dbReference type="PROSITE" id="PS51257">
    <property type="entry name" value="PROKAR_LIPOPROTEIN"/>
    <property type="match status" value="1"/>
</dbReference>
<gene>
    <name evidence="3" type="ORF">RN87_10975</name>
</gene>
<dbReference type="EMBL" id="CP013331">
    <property type="protein sequence ID" value="ALQ41031.1"/>
    <property type="molecule type" value="Genomic_DNA"/>
</dbReference>
<dbReference type="KEGG" id="fhw:RN87_10975"/>
<proteinExistence type="predicted"/>
<name>A0A0S2ZQB6_9FUSO</name>
<evidence type="ECO:0000256" key="2">
    <source>
        <dbReference type="SAM" id="SignalP"/>
    </source>
</evidence>
<accession>A0A0S2ZQB6</accession>
<keyword evidence="1" id="KW-0472">Membrane</keyword>
<evidence type="ECO:0000256" key="1">
    <source>
        <dbReference type="SAM" id="Phobius"/>
    </source>
</evidence>
<evidence type="ECO:0008006" key="5">
    <source>
        <dbReference type="Google" id="ProtNLM"/>
    </source>
</evidence>
<feature type="chain" id="PRO_5006608760" description="Lipoprotein" evidence="2">
    <location>
        <begin position="21"/>
        <end position="253"/>
    </location>
</feature>
<keyword evidence="1" id="KW-0812">Transmembrane</keyword>
<dbReference type="AlphaFoldDB" id="A0A0S2ZQB6"/>
<evidence type="ECO:0000313" key="3">
    <source>
        <dbReference type="EMBL" id="ALQ41031.1"/>
    </source>
</evidence>